<dbReference type="EMBL" id="JOPJ01000008">
    <property type="protein sequence ID" value="OUJ12939.1"/>
    <property type="molecule type" value="Genomic_DNA"/>
</dbReference>
<keyword evidence="7 9" id="KW-0472">Membrane</keyword>
<evidence type="ECO:0000256" key="6">
    <source>
        <dbReference type="ARBA" id="ARBA00022989"/>
    </source>
</evidence>
<evidence type="ECO:0000313" key="11">
    <source>
        <dbReference type="Proteomes" id="UP000194931"/>
    </source>
</evidence>
<keyword evidence="3" id="KW-1003">Cell membrane</keyword>
<dbReference type="InterPro" id="IPR007272">
    <property type="entry name" value="Sulf_transp_TsuA/YedE"/>
</dbReference>
<dbReference type="STRING" id="1236501.GCA_000613865_00302"/>
<accession>A0A252BVF9</accession>
<evidence type="ECO:0000256" key="3">
    <source>
        <dbReference type="ARBA" id="ARBA00022475"/>
    </source>
</evidence>
<evidence type="ECO:0000256" key="4">
    <source>
        <dbReference type="ARBA" id="ARBA00022519"/>
    </source>
</evidence>
<evidence type="ECO:0008006" key="12">
    <source>
        <dbReference type="Google" id="ProtNLM"/>
    </source>
</evidence>
<feature type="transmembrane region" description="Helical" evidence="9">
    <location>
        <begin position="47"/>
        <end position="65"/>
    </location>
</feature>
<dbReference type="OrthoDB" id="9814020at2"/>
<comment type="caution">
    <text evidence="10">The sequence shown here is derived from an EMBL/GenBank/DDBJ whole genome shotgun (WGS) entry which is preliminary data.</text>
</comment>
<comment type="subcellular location">
    <subcellularLocation>
        <location evidence="1">Cell inner membrane</location>
        <topology evidence="1">Multi-pass membrane protein</topology>
    </subcellularLocation>
</comment>
<keyword evidence="6 9" id="KW-1133">Transmembrane helix</keyword>
<dbReference type="eggNOG" id="COG2391">
    <property type="taxonomic scope" value="Bacteria"/>
</dbReference>
<keyword evidence="5 9" id="KW-0812">Transmembrane</keyword>
<evidence type="ECO:0000256" key="9">
    <source>
        <dbReference type="SAM" id="Phobius"/>
    </source>
</evidence>
<dbReference type="AlphaFoldDB" id="A0A252BVF9"/>
<evidence type="ECO:0000256" key="2">
    <source>
        <dbReference type="ARBA" id="ARBA00022448"/>
    </source>
</evidence>
<organism evidence="10 11">
    <name type="scientific">Acetobacter okinawensis</name>
    <dbReference type="NCBI Taxonomy" id="1076594"/>
    <lineage>
        <taxon>Bacteria</taxon>
        <taxon>Pseudomonadati</taxon>
        <taxon>Pseudomonadota</taxon>
        <taxon>Alphaproteobacteria</taxon>
        <taxon>Acetobacterales</taxon>
        <taxon>Acetobacteraceae</taxon>
        <taxon>Acetobacter</taxon>
    </lineage>
</organism>
<evidence type="ECO:0000256" key="1">
    <source>
        <dbReference type="ARBA" id="ARBA00004429"/>
    </source>
</evidence>
<evidence type="ECO:0000256" key="8">
    <source>
        <dbReference type="ARBA" id="ARBA00035655"/>
    </source>
</evidence>
<keyword evidence="11" id="KW-1185">Reference proteome</keyword>
<name>A0A252BVF9_9PROT</name>
<evidence type="ECO:0000313" key="10">
    <source>
        <dbReference type="EMBL" id="OUJ12939.1"/>
    </source>
</evidence>
<keyword evidence="4" id="KW-0997">Cell inner membrane</keyword>
<reference evidence="11" key="1">
    <citation type="submission" date="2014-06" db="EMBL/GenBank/DDBJ databases">
        <authorList>
            <person name="Winans N.J."/>
            <person name="Newell P.D."/>
            <person name="Douglas A.E."/>
        </authorList>
    </citation>
    <scope>NUCLEOTIDE SEQUENCE [LARGE SCALE GENOMIC DNA]</scope>
</reference>
<dbReference type="GO" id="GO:0005886">
    <property type="term" value="C:plasma membrane"/>
    <property type="evidence" value="ECO:0007669"/>
    <property type="project" value="UniProtKB-SubCell"/>
</dbReference>
<proteinExistence type="inferred from homology"/>
<gene>
    <name evidence="10" type="ORF">HK26_12380</name>
</gene>
<evidence type="ECO:0000256" key="5">
    <source>
        <dbReference type="ARBA" id="ARBA00022692"/>
    </source>
</evidence>
<dbReference type="RefSeq" id="WP_086638855.1">
    <property type="nucleotide sequence ID" value="NZ_JOPJ01000008.1"/>
</dbReference>
<evidence type="ECO:0000256" key="7">
    <source>
        <dbReference type="ARBA" id="ARBA00023136"/>
    </source>
</evidence>
<dbReference type="Proteomes" id="UP000194931">
    <property type="component" value="Unassembled WGS sequence"/>
</dbReference>
<dbReference type="PANTHER" id="PTHR30574:SF1">
    <property type="entry name" value="SULPHUR TRANSPORT DOMAIN-CONTAINING PROTEIN"/>
    <property type="match status" value="1"/>
</dbReference>
<sequence>MSAAWLAALGGGVLIGTAAVALMALEGHILGVSGILGNALRHPAQRWRWGVLAGLVATGGLARLLGAEVPPLFAQTGWGRLVASGLLIGAGTALANGCTSGHGVCGLGNRSGRSLIAVAIFMSVAVGTVLLSRLWGWGV</sequence>
<comment type="similarity">
    <text evidence="8">Belongs to the TsuA/YedE (TC 9.B.102) family.</text>
</comment>
<feature type="transmembrane region" description="Helical" evidence="9">
    <location>
        <begin position="115"/>
        <end position="135"/>
    </location>
</feature>
<dbReference type="PANTHER" id="PTHR30574">
    <property type="entry name" value="INNER MEMBRANE PROTEIN YEDE"/>
    <property type="match status" value="1"/>
</dbReference>
<protein>
    <recommendedName>
        <fullName evidence="12">YeeE/YedE family protein</fullName>
    </recommendedName>
</protein>
<keyword evidence="2" id="KW-0813">Transport</keyword>